<dbReference type="Proteomes" id="UP000694941">
    <property type="component" value="Unplaced"/>
</dbReference>
<dbReference type="InterPro" id="IPR003599">
    <property type="entry name" value="Ig_sub"/>
</dbReference>
<name>A0ABM1TL06_LIMPO</name>
<evidence type="ECO:0000313" key="3">
    <source>
        <dbReference type="Proteomes" id="UP000694941"/>
    </source>
</evidence>
<dbReference type="GeneID" id="106471223"/>
<dbReference type="PANTHER" id="PTHR23279:SF36">
    <property type="entry name" value="DEFECTIVE PROBOSCIS EXTENSION RESPONSE 9, ISOFORM A"/>
    <property type="match status" value="1"/>
</dbReference>
<dbReference type="PANTHER" id="PTHR23279">
    <property type="entry name" value="DEFECTIVE PROBOSCIS EXTENSION RESPONSE DPR -RELATED"/>
    <property type="match status" value="1"/>
</dbReference>
<dbReference type="InterPro" id="IPR037448">
    <property type="entry name" value="Zig-8"/>
</dbReference>
<reference evidence="4" key="1">
    <citation type="submission" date="2025-08" db="UniProtKB">
        <authorList>
            <consortium name="RefSeq"/>
        </authorList>
    </citation>
    <scope>IDENTIFICATION</scope>
    <source>
        <tissue evidence="4">Muscle</tissue>
    </source>
</reference>
<feature type="domain" description="Ig-like" evidence="2">
    <location>
        <begin position="168"/>
        <end position="257"/>
    </location>
</feature>
<dbReference type="InterPro" id="IPR007110">
    <property type="entry name" value="Ig-like_dom"/>
</dbReference>
<gene>
    <name evidence="4" type="primary">LOC106471223</name>
</gene>
<dbReference type="Gene3D" id="2.60.40.10">
    <property type="entry name" value="Immunoglobulins"/>
    <property type="match status" value="2"/>
</dbReference>
<protein>
    <submittedName>
        <fullName evidence="4">Uncharacterized protein LOC106471223</fullName>
    </submittedName>
</protein>
<dbReference type="InterPro" id="IPR003598">
    <property type="entry name" value="Ig_sub2"/>
</dbReference>
<dbReference type="InterPro" id="IPR013783">
    <property type="entry name" value="Ig-like_fold"/>
</dbReference>
<dbReference type="SUPFAM" id="SSF48726">
    <property type="entry name" value="Immunoglobulin"/>
    <property type="match status" value="2"/>
</dbReference>
<dbReference type="InterPro" id="IPR036179">
    <property type="entry name" value="Ig-like_dom_sf"/>
</dbReference>
<dbReference type="RefSeq" id="XP_022256562.1">
    <property type="nucleotide sequence ID" value="XM_022400854.1"/>
</dbReference>
<dbReference type="Pfam" id="PF07679">
    <property type="entry name" value="I-set"/>
    <property type="match status" value="1"/>
</dbReference>
<dbReference type="InterPro" id="IPR013098">
    <property type="entry name" value="Ig_I-set"/>
</dbReference>
<organism evidence="3 4">
    <name type="scientific">Limulus polyphemus</name>
    <name type="common">Atlantic horseshoe crab</name>
    <dbReference type="NCBI Taxonomy" id="6850"/>
    <lineage>
        <taxon>Eukaryota</taxon>
        <taxon>Metazoa</taxon>
        <taxon>Ecdysozoa</taxon>
        <taxon>Arthropoda</taxon>
        <taxon>Chelicerata</taxon>
        <taxon>Merostomata</taxon>
        <taxon>Xiphosura</taxon>
        <taxon>Limulidae</taxon>
        <taxon>Limulus</taxon>
    </lineage>
</organism>
<keyword evidence="1" id="KW-0812">Transmembrane</keyword>
<evidence type="ECO:0000313" key="4">
    <source>
        <dbReference type="RefSeq" id="XP_022256562.1"/>
    </source>
</evidence>
<keyword evidence="3" id="KW-1185">Reference proteome</keyword>
<keyword evidence="1" id="KW-0472">Membrane</keyword>
<evidence type="ECO:0000259" key="2">
    <source>
        <dbReference type="PROSITE" id="PS50835"/>
    </source>
</evidence>
<feature type="transmembrane region" description="Helical" evidence="1">
    <location>
        <begin position="274"/>
        <end position="293"/>
    </location>
</feature>
<accession>A0ABM1TL06</accession>
<dbReference type="PROSITE" id="PS50835">
    <property type="entry name" value="IG_LIKE"/>
    <property type="match status" value="2"/>
</dbReference>
<dbReference type="SMART" id="SM00409">
    <property type="entry name" value="IG"/>
    <property type="match status" value="2"/>
</dbReference>
<keyword evidence="1" id="KW-1133">Transmembrane helix</keyword>
<dbReference type="SMART" id="SM00408">
    <property type="entry name" value="IGc2"/>
    <property type="match status" value="2"/>
</dbReference>
<proteinExistence type="predicted"/>
<feature type="domain" description="Ig-like" evidence="2">
    <location>
        <begin position="51"/>
        <end position="148"/>
    </location>
</feature>
<evidence type="ECO:0000256" key="1">
    <source>
        <dbReference type="SAM" id="Phobius"/>
    </source>
</evidence>
<sequence length="295" mass="33403">MLSYIHVSGYVRFLSIWKPLVTVLTWNVAWSSQTVVSSLPPFSNTDIEHQPHFSNEPPTDVTVSVGQTAHLQCRVVDLGDKMVSWIRLHDLHLLTAGQYTYSNDQRLSVIYKPMSGDWTLQIQFVHQRDKGKYECQINTDPSVSRIVHLNVIAPVQKYKRKSHDWETPMNDATISKFKGPFIHIEAGESITITCFMDGGSPGQWYHGGSLVNERAVITYRKNRSGNILSKLHIPRAIPEDSGNYSCGSRATESTHITVCVVNTSTAVMMTKKTWFIWNWPLVVILTFAANINLEK</sequence>